<feature type="signal peptide" evidence="1">
    <location>
        <begin position="1"/>
        <end position="19"/>
    </location>
</feature>
<accession>A0A328AJW2</accession>
<evidence type="ECO:0000313" key="2">
    <source>
        <dbReference type="EMBL" id="RAK55100.1"/>
    </source>
</evidence>
<proteinExistence type="predicted"/>
<reference evidence="3" key="1">
    <citation type="submission" date="2018-05" db="EMBL/GenBank/DDBJ databases">
        <authorList>
            <person name="Li X."/>
        </authorList>
    </citation>
    <scope>NUCLEOTIDE SEQUENCE [LARGE SCALE GENOMIC DNA]</scope>
    <source>
        <strain evidence="3">LX32</strain>
    </source>
</reference>
<dbReference type="SUPFAM" id="SSF53649">
    <property type="entry name" value="Alkaline phosphatase-like"/>
    <property type="match status" value="1"/>
</dbReference>
<dbReference type="EMBL" id="QFYQ01000001">
    <property type="protein sequence ID" value="RAK55100.1"/>
    <property type="molecule type" value="Genomic_DNA"/>
</dbReference>
<dbReference type="CDD" id="cd16018">
    <property type="entry name" value="Enpp"/>
    <property type="match status" value="1"/>
</dbReference>
<organism evidence="2 3">
    <name type="scientific">Phenylobacterium soli</name>
    <dbReference type="NCBI Taxonomy" id="2170551"/>
    <lineage>
        <taxon>Bacteria</taxon>
        <taxon>Pseudomonadati</taxon>
        <taxon>Pseudomonadota</taxon>
        <taxon>Alphaproteobacteria</taxon>
        <taxon>Caulobacterales</taxon>
        <taxon>Caulobacteraceae</taxon>
        <taxon>Phenylobacterium</taxon>
    </lineage>
</organism>
<dbReference type="InterPro" id="IPR017850">
    <property type="entry name" value="Alkaline_phosphatase_core_sf"/>
</dbReference>
<dbReference type="PANTHER" id="PTHR10151">
    <property type="entry name" value="ECTONUCLEOTIDE PYROPHOSPHATASE/PHOSPHODIESTERASE"/>
    <property type="match status" value="1"/>
</dbReference>
<dbReference type="RefSeq" id="WP_111528848.1">
    <property type="nucleotide sequence ID" value="NZ_JBHRSG010000003.1"/>
</dbReference>
<evidence type="ECO:0000313" key="3">
    <source>
        <dbReference type="Proteomes" id="UP000249254"/>
    </source>
</evidence>
<feature type="chain" id="PRO_5016405742" evidence="1">
    <location>
        <begin position="20"/>
        <end position="411"/>
    </location>
</feature>
<dbReference type="GO" id="GO:0016787">
    <property type="term" value="F:hydrolase activity"/>
    <property type="evidence" value="ECO:0007669"/>
    <property type="project" value="UniProtKB-ARBA"/>
</dbReference>
<name>A0A328AJW2_9CAUL</name>
<dbReference type="PROSITE" id="PS51257">
    <property type="entry name" value="PROKAR_LIPOPROTEIN"/>
    <property type="match status" value="1"/>
</dbReference>
<evidence type="ECO:0000256" key="1">
    <source>
        <dbReference type="SAM" id="SignalP"/>
    </source>
</evidence>
<sequence>MLRRVLVAFSLALALAACATVPRSPPEKSAEAPVMVLISIDGFRADYLDRGVTPTLSALAARGVRGEMRPSFPSKTFPNHYALVTGLRPDRNGIVDNNMVDPAIPGVVFAMANKAAVVDARWWNDAKPIWVSAEQQGVRTGTLFWPGSEAPIRGVRPTRYAAYDQEMPAGERVDRALAWLDLPAAERPRFLTLYFDAVDTAGHHAGPDSPEVNAAAADTDAAIARLLAGLKARNRNANLVIVADHGMAATPAGQVVYADDLVPMSATRTLTMGAFWALSPLPGHEAEVAKALIRPLAHMQCWQKAQIPARYHYGHHPRVPAYFCLAETGWEISTHAYRARHPNPDKGDHGFDPYAPEMQAVFVANGPAFRSGVRLATFDNVDVYPLLARVLGVRPDPGDGRLADVAAALAP</sequence>
<dbReference type="AlphaFoldDB" id="A0A328AJW2"/>
<dbReference type="Gene3D" id="3.30.1360.180">
    <property type="match status" value="1"/>
</dbReference>
<dbReference type="Pfam" id="PF01663">
    <property type="entry name" value="Phosphodiest"/>
    <property type="match status" value="1"/>
</dbReference>
<keyword evidence="1" id="KW-0732">Signal</keyword>
<protein>
    <submittedName>
        <fullName evidence="2">Alkaline phosphatase family protein</fullName>
    </submittedName>
</protein>
<dbReference type="Proteomes" id="UP000249254">
    <property type="component" value="Unassembled WGS sequence"/>
</dbReference>
<comment type="caution">
    <text evidence="2">The sequence shown here is derived from an EMBL/GenBank/DDBJ whole genome shotgun (WGS) entry which is preliminary data.</text>
</comment>
<dbReference type="InterPro" id="IPR002591">
    <property type="entry name" value="Phosphodiest/P_Trfase"/>
</dbReference>
<dbReference type="Gene3D" id="3.40.720.10">
    <property type="entry name" value="Alkaline Phosphatase, subunit A"/>
    <property type="match status" value="1"/>
</dbReference>
<dbReference type="OrthoDB" id="9771966at2"/>
<gene>
    <name evidence="2" type="ORF">DJ017_11495</name>
</gene>
<dbReference type="PANTHER" id="PTHR10151:SF120">
    <property type="entry name" value="BIS(5'-ADENOSYL)-TRIPHOSPHATASE"/>
    <property type="match status" value="1"/>
</dbReference>
<keyword evidence="3" id="KW-1185">Reference proteome</keyword>